<keyword evidence="2" id="KW-1185">Reference proteome</keyword>
<name>A0A371FSY5_MUCPR</name>
<evidence type="ECO:0000313" key="2">
    <source>
        <dbReference type="Proteomes" id="UP000257109"/>
    </source>
</evidence>
<dbReference type="Proteomes" id="UP000257109">
    <property type="component" value="Unassembled WGS sequence"/>
</dbReference>
<proteinExistence type="predicted"/>
<gene>
    <name evidence="1" type="ORF">CR513_37922</name>
</gene>
<comment type="caution">
    <text evidence="1">The sequence shown here is derived from an EMBL/GenBank/DDBJ whole genome shotgun (WGS) entry which is preliminary data.</text>
</comment>
<dbReference type="EMBL" id="QJKJ01007940">
    <property type="protein sequence ID" value="RDX81406.1"/>
    <property type="molecule type" value="Genomic_DNA"/>
</dbReference>
<feature type="non-terminal residue" evidence="1">
    <location>
        <position position="1"/>
    </location>
</feature>
<organism evidence="1 2">
    <name type="scientific">Mucuna pruriens</name>
    <name type="common">Velvet bean</name>
    <name type="synonym">Dolichos pruriens</name>
    <dbReference type="NCBI Taxonomy" id="157652"/>
    <lineage>
        <taxon>Eukaryota</taxon>
        <taxon>Viridiplantae</taxon>
        <taxon>Streptophyta</taxon>
        <taxon>Embryophyta</taxon>
        <taxon>Tracheophyta</taxon>
        <taxon>Spermatophyta</taxon>
        <taxon>Magnoliopsida</taxon>
        <taxon>eudicotyledons</taxon>
        <taxon>Gunneridae</taxon>
        <taxon>Pentapetalae</taxon>
        <taxon>rosids</taxon>
        <taxon>fabids</taxon>
        <taxon>Fabales</taxon>
        <taxon>Fabaceae</taxon>
        <taxon>Papilionoideae</taxon>
        <taxon>50 kb inversion clade</taxon>
        <taxon>NPAAA clade</taxon>
        <taxon>indigoferoid/millettioid clade</taxon>
        <taxon>Phaseoleae</taxon>
        <taxon>Mucuna</taxon>
    </lineage>
</organism>
<dbReference type="AlphaFoldDB" id="A0A371FSY5"/>
<protein>
    <submittedName>
        <fullName evidence="1">Uncharacterized protein</fullName>
    </submittedName>
</protein>
<evidence type="ECO:0000313" key="1">
    <source>
        <dbReference type="EMBL" id="RDX81406.1"/>
    </source>
</evidence>
<accession>A0A371FSY5</accession>
<sequence length="135" mass="15471">MAFYQTSHIVHTQPSKNYVNFEFSIAKGDTRHILLAMLEIKLLDFECIKELYIEDSDFKRDLSFVPIWLMESKDQVFPGSFILLTVLISLKHSHGNRQGVLASVGPPSTTIAMVDNDGSPRIAKMLRIKSTRMRW</sequence>
<reference evidence="1" key="1">
    <citation type="submission" date="2018-05" db="EMBL/GenBank/DDBJ databases">
        <title>Draft genome of Mucuna pruriens seed.</title>
        <authorList>
            <person name="Nnadi N.E."/>
            <person name="Vos R."/>
            <person name="Hasami M.H."/>
            <person name="Devisetty U.K."/>
            <person name="Aguiy J.C."/>
        </authorList>
    </citation>
    <scope>NUCLEOTIDE SEQUENCE [LARGE SCALE GENOMIC DNA]</scope>
    <source>
        <strain evidence="1">JCA_2017</strain>
    </source>
</reference>